<dbReference type="PANTHER" id="PTHR12874:SF9">
    <property type="entry name" value="F-BOX ONLY PROTEIN 48"/>
    <property type="match status" value="1"/>
</dbReference>
<dbReference type="GO" id="GO:0019005">
    <property type="term" value="C:SCF ubiquitin ligase complex"/>
    <property type="evidence" value="ECO:0007669"/>
    <property type="project" value="TreeGrafter"/>
</dbReference>
<protein>
    <recommendedName>
        <fullName evidence="3">F-box domain-containing protein</fullName>
    </recommendedName>
</protein>
<dbReference type="PANTHER" id="PTHR12874">
    <property type="entry name" value="F-BOX ONLY PROTEIN 48-RELATED"/>
    <property type="match status" value="1"/>
</dbReference>
<evidence type="ECO:0000256" key="1">
    <source>
        <dbReference type="ARBA" id="ARBA00022786"/>
    </source>
</evidence>
<feature type="compositionally biased region" description="Basic and acidic residues" evidence="2">
    <location>
        <begin position="9"/>
        <end position="21"/>
    </location>
</feature>
<feature type="region of interest" description="Disordered" evidence="2">
    <location>
        <begin position="1"/>
        <end position="97"/>
    </location>
</feature>
<dbReference type="OrthoDB" id="2117972at2759"/>
<dbReference type="SUPFAM" id="SSF81383">
    <property type="entry name" value="F-box domain"/>
    <property type="match status" value="1"/>
</dbReference>
<organism evidence="4 5">
    <name type="scientific">Calycina marina</name>
    <dbReference type="NCBI Taxonomy" id="1763456"/>
    <lineage>
        <taxon>Eukaryota</taxon>
        <taxon>Fungi</taxon>
        <taxon>Dikarya</taxon>
        <taxon>Ascomycota</taxon>
        <taxon>Pezizomycotina</taxon>
        <taxon>Leotiomycetes</taxon>
        <taxon>Helotiales</taxon>
        <taxon>Pezizellaceae</taxon>
        <taxon>Calycina</taxon>
    </lineage>
</organism>
<dbReference type="Pfam" id="PF19270">
    <property type="entry name" value="FBO_C"/>
    <property type="match status" value="1"/>
</dbReference>
<evidence type="ECO:0000313" key="5">
    <source>
        <dbReference type="Proteomes" id="UP000887226"/>
    </source>
</evidence>
<feature type="compositionally biased region" description="Basic and acidic residues" evidence="2">
    <location>
        <begin position="85"/>
        <end position="97"/>
    </location>
</feature>
<name>A0A9P7ZCA2_9HELO</name>
<reference evidence="4" key="1">
    <citation type="journal article" date="2021" name="IMA Fungus">
        <title>Genomic characterization of three marine fungi, including Emericellopsis atlantica sp. nov. with signatures of a generalist lifestyle and marine biomass degradation.</title>
        <authorList>
            <person name="Hagestad O.C."/>
            <person name="Hou L."/>
            <person name="Andersen J.H."/>
            <person name="Hansen E.H."/>
            <person name="Altermark B."/>
            <person name="Li C."/>
            <person name="Kuhnert E."/>
            <person name="Cox R.J."/>
            <person name="Crous P.W."/>
            <person name="Spatafora J.W."/>
            <person name="Lail K."/>
            <person name="Amirebrahimi M."/>
            <person name="Lipzen A."/>
            <person name="Pangilinan J."/>
            <person name="Andreopoulos W."/>
            <person name="Hayes R.D."/>
            <person name="Ng V."/>
            <person name="Grigoriev I.V."/>
            <person name="Jackson S.A."/>
            <person name="Sutton T.D.S."/>
            <person name="Dobson A.D.W."/>
            <person name="Rama T."/>
        </authorList>
    </citation>
    <scope>NUCLEOTIDE SEQUENCE</scope>
    <source>
        <strain evidence="4">TRa3180A</strain>
    </source>
</reference>
<feature type="domain" description="F-box" evidence="3">
    <location>
        <begin position="199"/>
        <end position="249"/>
    </location>
</feature>
<evidence type="ECO:0000313" key="4">
    <source>
        <dbReference type="EMBL" id="KAG9249266.1"/>
    </source>
</evidence>
<dbReference type="Gene3D" id="1.20.1280.50">
    <property type="match status" value="1"/>
</dbReference>
<sequence>MEDSNAELESFRQKWREEVQARARSCGNTELPQSTAPSSSRRPPAAPRIPSGKVQDVQEENGYFVPMTFTEPGTASHAEGSSEADNTKLESKEPKTALEHYEKAVERESLGSLGDSLSLYRKAFKLDHKVDQKYRNKHFPPSLNAPKLASATQDTVLPAPTAERPVDATPSTINQLLAGFANLSIEPAMHTVEGTPALPCPIADLPSEILIHIFQEVAILDVAAFAKLAQVCKHMAFLVATEESIWKAICQGTEVGFAGMHYEWQRGVLGEPLEPDIPDSSEESAELATPAITTISRDTITDALLRGVYRSSWQQMFRLRPRIRFNGCYISTNNYIRPGQASANQLTWNSPVHIVTYYRYLRFFRDGTLISLLSTSEPTEVVHHLSKELLVAHRNKKSSHLPSAVMESALRGRWRISPINEHPDVDLKDAEGHLCVETEGVGPKYVYRVDLSLRSAGKGAMNNKLVCGGFWSYNKLTDDWAEFSRRNEKPLFWSRVRSYGKRELS</sequence>
<dbReference type="EMBL" id="MU253737">
    <property type="protein sequence ID" value="KAG9249266.1"/>
    <property type="molecule type" value="Genomic_DNA"/>
</dbReference>
<dbReference type="InterPro" id="IPR001810">
    <property type="entry name" value="F-box_dom"/>
</dbReference>
<dbReference type="InterPro" id="IPR036047">
    <property type="entry name" value="F-box-like_dom_sf"/>
</dbReference>
<dbReference type="PROSITE" id="PS50181">
    <property type="entry name" value="FBOX"/>
    <property type="match status" value="1"/>
</dbReference>
<dbReference type="InterPro" id="IPR045464">
    <property type="entry name" value="Hrt3/FBXO9_C"/>
</dbReference>
<gene>
    <name evidence="4" type="ORF">BJ878DRAFT_410896</name>
</gene>
<dbReference type="GO" id="GO:0031146">
    <property type="term" value="P:SCF-dependent proteasomal ubiquitin-dependent protein catabolic process"/>
    <property type="evidence" value="ECO:0007669"/>
    <property type="project" value="TreeGrafter"/>
</dbReference>
<keyword evidence="1" id="KW-0833">Ubl conjugation pathway</keyword>
<dbReference type="GO" id="GO:0005737">
    <property type="term" value="C:cytoplasm"/>
    <property type="evidence" value="ECO:0007669"/>
    <property type="project" value="TreeGrafter"/>
</dbReference>
<accession>A0A9P7ZCA2</accession>
<evidence type="ECO:0000259" key="3">
    <source>
        <dbReference type="PROSITE" id="PS50181"/>
    </source>
</evidence>
<dbReference type="Proteomes" id="UP000887226">
    <property type="component" value="Unassembled WGS sequence"/>
</dbReference>
<evidence type="ECO:0000256" key="2">
    <source>
        <dbReference type="SAM" id="MobiDB-lite"/>
    </source>
</evidence>
<feature type="compositionally biased region" description="Low complexity" evidence="2">
    <location>
        <begin position="34"/>
        <end position="51"/>
    </location>
</feature>
<dbReference type="Pfam" id="PF12937">
    <property type="entry name" value="F-box-like"/>
    <property type="match status" value="1"/>
</dbReference>
<proteinExistence type="predicted"/>
<comment type="caution">
    <text evidence="4">The sequence shown here is derived from an EMBL/GenBank/DDBJ whole genome shotgun (WGS) entry which is preliminary data.</text>
</comment>
<keyword evidence="5" id="KW-1185">Reference proteome</keyword>
<dbReference type="AlphaFoldDB" id="A0A9P7ZCA2"/>